<proteinExistence type="inferred from homology"/>
<feature type="compositionally biased region" description="Basic residues" evidence="2">
    <location>
        <begin position="222"/>
        <end position="245"/>
    </location>
</feature>
<dbReference type="SUPFAM" id="SSF50891">
    <property type="entry name" value="Cyclophilin-like"/>
    <property type="match status" value="1"/>
</dbReference>
<dbReference type="GO" id="GO:0006457">
    <property type="term" value="P:protein folding"/>
    <property type="evidence" value="ECO:0007669"/>
    <property type="project" value="TreeGrafter"/>
</dbReference>
<dbReference type="Pfam" id="PF00160">
    <property type="entry name" value="Pro_isomerase"/>
    <property type="match status" value="1"/>
</dbReference>
<comment type="caution">
    <text evidence="4">The sequence shown here is derived from an EMBL/GenBank/DDBJ whole genome shotgun (WGS) entry which is preliminary data.</text>
</comment>
<gene>
    <name evidence="4" type="ORF">RDI58_020326</name>
</gene>
<feature type="compositionally biased region" description="Low complexity" evidence="2">
    <location>
        <begin position="439"/>
        <end position="468"/>
    </location>
</feature>
<dbReference type="GO" id="GO:0016018">
    <property type="term" value="F:cyclosporin A binding"/>
    <property type="evidence" value="ECO:0007669"/>
    <property type="project" value="TreeGrafter"/>
</dbReference>
<feature type="compositionally biased region" description="Low complexity" evidence="2">
    <location>
        <begin position="247"/>
        <end position="260"/>
    </location>
</feature>
<feature type="compositionally biased region" description="Basic and acidic residues" evidence="2">
    <location>
        <begin position="782"/>
        <end position="796"/>
    </location>
</feature>
<feature type="compositionally biased region" description="Basic and acidic residues" evidence="2">
    <location>
        <begin position="332"/>
        <end position="343"/>
    </location>
</feature>
<sequence length="848" mass="95359">MSKKKPQVFLDVSIDGDPVERMAFELFTDVAPKTAENFRALCTGYLKKFLCWGIGWLLLAVGSRCHGEKGVSSKTGKPLHYKGTFFHHIVKGSVAQGTMGKASMGESFQVGADFDLILCCLGASIHWYWTLFLSDNDESPKIKHDSQGLLSMAIADRDARGSIFSITFQADHHLDRKCVVFGKLIDGLEVLKKIESVGNEEGKPDVTVKIINCGELPDDKRKLNKLKNGKHKKSSKERRKKRRRYYTSESESSTDSNTESSESESDSDSDVSSDSEISSSSDDRRRKRKRSKRDRHRRSKRKEKRREKKRKRRDKKSKRKSKRASDSPSESESGRDGLEEDGVRQASGGKHKSMEKKTEGNHSPSLEEGEAVSLLHRKEATDIFEGEEVEFPKENGERQSNNTKMEIRSDKPVDRQPDVVDDHPGKSRSRSISPKRTMSRSMSISPRRSLSRSRSVSPKRSVSRSPSVRSRRSVSRSPSRSESPHRVSQRRSSSIVKSRSGSPARSISRSPVRGKRGGSVSVSPPARAHSRRRSSRSPSASPKRQLTPSPHRTSSRKSVKSKSQTPVRSYRSPSGSPVRPSRRSPSKSPVRSSRRSASKSSGRVPSRLRPAGRSPSRSPVKSSRRSVSRSSGRVPSRRSPSRSPGRAPSRNNRRSYSRSPGSAGRRARSPVYDRARSSSRSASVDGSPKRIRRGRGFSERYSYVRRYRSRSPDRSPARPYRYGERDRYSRYRRSPRRYRSPPRGRTPPRYRGRRSRSRSVSRSPVRYRARRYSRSPVQSRSPVDRYRRSPSAEHRKSPSRSRSRSESKSSRGSRSPKQVSRGKSVSSSASPPGKAGLVSYGDGSPESG</sequence>
<feature type="compositionally biased region" description="Basic residues" evidence="2">
    <location>
        <begin position="285"/>
        <end position="322"/>
    </location>
</feature>
<feature type="compositionally biased region" description="Acidic residues" evidence="2">
    <location>
        <begin position="261"/>
        <end position="273"/>
    </location>
</feature>
<dbReference type="EMBL" id="JBANQN010000008">
    <property type="protein sequence ID" value="KAK6782530.1"/>
    <property type="molecule type" value="Genomic_DNA"/>
</dbReference>
<feature type="compositionally biased region" description="Low complexity" evidence="2">
    <location>
        <begin position="490"/>
        <end position="502"/>
    </location>
</feature>
<dbReference type="InterPro" id="IPR002130">
    <property type="entry name" value="Cyclophilin-type_PPIase_dom"/>
</dbReference>
<feature type="compositionally biased region" description="Low complexity" evidence="2">
    <location>
        <begin position="641"/>
        <end position="650"/>
    </location>
</feature>
<dbReference type="InterPro" id="IPR029000">
    <property type="entry name" value="Cyclophilin-like_dom_sf"/>
</dbReference>
<dbReference type="GO" id="GO:0005737">
    <property type="term" value="C:cytoplasm"/>
    <property type="evidence" value="ECO:0007669"/>
    <property type="project" value="TreeGrafter"/>
</dbReference>
<dbReference type="GO" id="GO:0003755">
    <property type="term" value="F:peptidyl-prolyl cis-trans isomerase activity"/>
    <property type="evidence" value="ECO:0007669"/>
    <property type="project" value="InterPro"/>
</dbReference>
<comment type="similarity">
    <text evidence="1">Belongs to the cyclophilin-type PPIase family.</text>
</comment>
<evidence type="ECO:0000313" key="5">
    <source>
        <dbReference type="Proteomes" id="UP001371456"/>
    </source>
</evidence>
<feature type="compositionally biased region" description="Low complexity" evidence="2">
    <location>
        <begin position="612"/>
        <end position="621"/>
    </location>
</feature>
<feature type="compositionally biased region" description="Low complexity" evidence="2">
    <location>
        <begin position="561"/>
        <end position="579"/>
    </location>
</feature>
<evidence type="ECO:0000313" key="4">
    <source>
        <dbReference type="EMBL" id="KAK6782530.1"/>
    </source>
</evidence>
<evidence type="ECO:0000256" key="2">
    <source>
        <dbReference type="SAM" id="MobiDB-lite"/>
    </source>
</evidence>
<feature type="compositionally biased region" description="Low complexity" evidence="2">
    <location>
        <begin position="810"/>
        <end position="835"/>
    </location>
</feature>
<dbReference type="Proteomes" id="UP001371456">
    <property type="component" value="Unassembled WGS sequence"/>
</dbReference>
<reference evidence="4 5" key="1">
    <citation type="submission" date="2024-02" db="EMBL/GenBank/DDBJ databases">
        <title>de novo genome assembly of Solanum bulbocastanum strain 11H21.</title>
        <authorList>
            <person name="Hosaka A.J."/>
        </authorList>
    </citation>
    <scope>NUCLEOTIDE SEQUENCE [LARGE SCALE GENOMIC DNA]</scope>
    <source>
        <tissue evidence="4">Young leaves</tissue>
    </source>
</reference>
<organism evidence="4 5">
    <name type="scientific">Solanum bulbocastanum</name>
    <name type="common">Wild potato</name>
    <dbReference type="NCBI Taxonomy" id="147425"/>
    <lineage>
        <taxon>Eukaryota</taxon>
        <taxon>Viridiplantae</taxon>
        <taxon>Streptophyta</taxon>
        <taxon>Embryophyta</taxon>
        <taxon>Tracheophyta</taxon>
        <taxon>Spermatophyta</taxon>
        <taxon>Magnoliopsida</taxon>
        <taxon>eudicotyledons</taxon>
        <taxon>Gunneridae</taxon>
        <taxon>Pentapetalae</taxon>
        <taxon>asterids</taxon>
        <taxon>lamiids</taxon>
        <taxon>Solanales</taxon>
        <taxon>Solanaceae</taxon>
        <taxon>Solanoideae</taxon>
        <taxon>Solaneae</taxon>
        <taxon>Solanum</taxon>
    </lineage>
</organism>
<feature type="compositionally biased region" description="Basic residues" evidence="2">
    <location>
        <begin position="730"/>
        <end position="773"/>
    </location>
</feature>
<evidence type="ECO:0000259" key="3">
    <source>
        <dbReference type="PROSITE" id="PS50072"/>
    </source>
</evidence>
<feature type="compositionally biased region" description="Basic and acidic residues" evidence="2">
    <location>
        <begin position="405"/>
        <end position="425"/>
    </location>
</feature>
<dbReference type="AlphaFoldDB" id="A0AAN8Y7F8"/>
<feature type="region of interest" description="Disordered" evidence="2">
    <location>
        <begin position="219"/>
        <end position="848"/>
    </location>
</feature>
<name>A0AAN8Y7F8_SOLBU</name>
<accession>A0AAN8Y7F8</accession>
<protein>
    <recommendedName>
        <fullName evidence="3">PPIase cyclophilin-type domain-containing protein</fullName>
    </recommendedName>
</protein>
<dbReference type="PRINTS" id="PR00153">
    <property type="entry name" value="CSAPPISMRASE"/>
</dbReference>
<dbReference type="Gene3D" id="2.40.100.10">
    <property type="entry name" value="Cyclophilin-like"/>
    <property type="match status" value="1"/>
</dbReference>
<feature type="compositionally biased region" description="Basic and acidic residues" evidence="2">
    <location>
        <begin position="710"/>
        <end position="729"/>
    </location>
</feature>
<keyword evidence="5" id="KW-1185">Reference proteome</keyword>
<dbReference type="PANTHER" id="PTHR11071">
    <property type="entry name" value="PEPTIDYL-PROLYL CIS-TRANS ISOMERASE"/>
    <property type="match status" value="1"/>
</dbReference>
<dbReference type="PANTHER" id="PTHR11071:SF561">
    <property type="entry name" value="PEPTIDYL-PROLYL CIS-TRANS ISOMERASE D-RELATED"/>
    <property type="match status" value="1"/>
</dbReference>
<dbReference type="PROSITE" id="PS50072">
    <property type="entry name" value="CSA_PPIASE_2"/>
    <property type="match status" value="1"/>
</dbReference>
<evidence type="ECO:0000256" key="1">
    <source>
        <dbReference type="ARBA" id="ARBA00007365"/>
    </source>
</evidence>
<feature type="domain" description="PPIase cyclophilin-type" evidence="3">
    <location>
        <begin position="9"/>
        <end position="215"/>
    </location>
</feature>